<evidence type="ECO:0000313" key="3">
    <source>
        <dbReference type="Proteomes" id="UP000317369"/>
    </source>
</evidence>
<dbReference type="EMBL" id="CP036425">
    <property type="protein sequence ID" value="QDU35417.1"/>
    <property type="molecule type" value="Genomic_DNA"/>
</dbReference>
<evidence type="ECO:0000256" key="1">
    <source>
        <dbReference type="SAM" id="MobiDB-lite"/>
    </source>
</evidence>
<dbReference type="AlphaFoldDB" id="A0A517YYY3"/>
<keyword evidence="3" id="KW-1185">Reference proteome</keyword>
<accession>A0A517YYY3</accession>
<feature type="region of interest" description="Disordered" evidence="1">
    <location>
        <begin position="127"/>
        <end position="177"/>
    </location>
</feature>
<dbReference type="KEGG" id="pcor:KS4_34980"/>
<organism evidence="2 3">
    <name type="scientific">Poriferisphaera corsica</name>
    <dbReference type="NCBI Taxonomy" id="2528020"/>
    <lineage>
        <taxon>Bacteria</taxon>
        <taxon>Pseudomonadati</taxon>
        <taxon>Planctomycetota</taxon>
        <taxon>Phycisphaerae</taxon>
        <taxon>Phycisphaerales</taxon>
        <taxon>Phycisphaeraceae</taxon>
        <taxon>Poriferisphaera</taxon>
    </lineage>
</organism>
<name>A0A517YYY3_9BACT</name>
<sequence>MPKQSSTNGQLLEKMETFLFSLPHVFATIQWGGKAYKLPDTKGNKSKPKLFIFSTLGSDDDGSYLHAEFKLPLQQANDAVEKYDWLNFSTFGNWAKNGWCSAKIRKTAHLKPLLALFKITYENLPKPAETSEPKTAKRPSNSKNKQQQTTSSPIARKIDRVMDQITLPPDDEAFDRL</sequence>
<dbReference type="Proteomes" id="UP000317369">
    <property type="component" value="Chromosome"/>
</dbReference>
<evidence type="ECO:0000313" key="2">
    <source>
        <dbReference type="EMBL" id="QDU35417.1"/>
    </source>
</evidence>
<proteinExistence type="predicted"/>
<feature type="compositionally biased region" description="Polar residues" evidence="1">
    <location>
        <begin position="138"/>
        <end position="153"/>
    </location>
</feature>
<protein>
    <submittedName>
        <fullName evidence="2">Uncharacterized protein</fullName>
    </submittedName>
</protein>
<gene>
    <name evidence="2" type="ORF">KS4_34980</name>
</gene>
<dbReference type="RefSeq" id="WP_145080740.1">
    <property type="nucleotide sequence ID" value="NZ_CP036425.1"/>
</dbReference>
<reference evidence="2 3" key="1">
    <citation type="submission" date="2019-02" db="EMBL/GenBank/DDBJ databases">
        <title>Deep-cultivation of Planctomycetes and their phenomic and genomic characterization uncovers novel biology.</title>
        <authorList>
            <person name="Wiegand S."/>
            <person name="Jogler M."/>
            <person name="Boedeker C."/>
            <person name="Pinto D."/>
            <person name="Vollmers J."/>
            <person name="Rivas-Marin E."/>
            <person name="Kohn T."/>
            <person name="Peeters S.H."/>
            <person name="Heuer A."/>
            <person name="Rast P."/>
            <person name="Oberbeckmann S."/>
            <person name="Bunk B."/>
            <person name="Jeske O."/>
            <person name="Meyerdierks A."/>
            <person name="Storesund J.E."/>
            <person name="Kallscheuer N."/>
            <person name="Luecker S."/>
            <person name="Lage O.M."/>
            <person name="Pohl T."/>
            <person name="Merkel B.J."/>
            <person name="Hornburger P."/>
            <person name="Mueller R.-W."/>
            <person name="Bruemmer F."/>
            <person name="Labrenz M."/>
            <person name="Spormann A.M."/>
            <person name="Op den Camp H."/>
            <person name="Overmann J."/>
            <person name="Amann R."/>
            <person name="Jetten M.S.M."/>
            <person name="Mascher T."/>
            <person name="Medema M.H."/>
            <person name="Devos D.P."/>
            <person name="Kaster A.-K."/>
            <person name="Ovreas L."/>
            <person name="Rohde M."/>
            <person name="Galperin M.Y."/>
            <person name="Jogler C."/>
        </authorList>
    </citation>
    <scope>NUCLEOTIDE SEQUENCE [LARGE SCALE GENOMIC DNA]</scope>
    <source>
        <strain evidence="2 3">KS4</strain>
    </source>
</reference>